<evidence type="ECO:0000259" key="1">
    <source>
        <dbReference type="Pfam" id="PF23343"/>
    </source>
</evidence>
<name>A0AAU8AVT9_9VIRU</name>
<organism evidence="2">
    <name type="scientific">Dulem virus 83</name>
    <dbReference type="NCBI Taxonomy" id="3145794"/>
    <lineage>
        <taxon>Viruses</taxon>
        <taxon>Monodnaviria</taxon>
        <taxon>Sangervirae</taxon>
        <taxon>Phixviricota</taxon>
        <taxon>Malgrandaviricetes</taxon>
        <taxon>Petitvirales</taxon>
        <taxon>Microviridae</taxon>
        <taxon>Microvirus</taxon>
    </lineage>
</organism>
<evidence type="ECO:0000313" key="2">
    <source>
        <dbReference type="EMBL" id="XCD03567.1"/>
    </source>
</evidence>
<proteinExistence type="predicted"/>
<protein>
    <submittedName>
        <fullName evidence="2">Replication initiator protein</fullName>
    </submittedName>
</protein>
<accession>A0AAU8AVT9</accession>
<reference evidence="2" key="1">
    <citation type="submission" date="2024-03" db="EMBL/GenBank/DDBJ databases">
        <title>Diverse circular DNA viruses in blood, oral, and fecal samples of captive lemurs.</title>
        <authorList>
            <person name="Paietta E.N."/>
            <person name="Kraberger S."/>
            <person name="Lund M.C."/>
            <person name="Custer J.M."/>
            <person name="Vargas K.M."/>
            <person name="Ehmke E.E."/>
            <person name="Yoder A.D."/>
            <person name="Varsani A."/>
        </authorList>
    </citation>
    <scope>NUCLEOTIDE SEQUENCE</scope>
    <source>
        <strain evidence="2">Duke_18_93</strain>
    </source>
</reference>
<dbReference type="InterPro" id="IPR056906">
    <property type="entry name" value="ORF2/G2P_dom"/>
</dbReference>
<dbReference type="EMBL" id="PP511375">
    <property type="protein sequence ID" value="XCD03567.1"/>
    <property type="molecule type" value="Genomic_DNA"/>
</dbReference>
<feature type="domain" description="Replication-associated protein ORF2/G2P" evidence="1">
    <location>
        <begin position="44"/>
        <end position="160"/>
    </location>
</feature>
<dbReference type="Pfam" id="PF23343">
    <property type="entry name" value="REP_ORF2-G2P"/>
    <property type="match status" value="1"/>
</dbReference>
<sequence length="267" mass="31223">MCLNPQVINRSLVVPCGRCIECLIRRSNEWAWRVSLEAKLYKSNCMVTLTYSDDYLPQDRSVSRREFQLFLKSIRKAIEPVRIRYFGCGEYGEKYGRPHYHIILFGYDFPDKYFFKKDKKGIDLYRSPSLEKIWKKGFSSVCEVNYDVAKYVAVYLQKKMTDGRKGAFVAMSLKPGIGALTLTSKNVEQDRIYLNGRSRSLPRYFVKYAERQGLDVSALKTRRLIKANKYAVDFFERYVSNVAQIHLRKCEIEKKLGIKLDKYGCIV</sequence>